<dbReference type="PANTHER" id="PTHR33926">
    <property type="entry name" value="PROTEIN TIC 22, CHLOROPLASTIC"/>
    <property type="match status" value="1"/>
</dbReference>
<dbReference type="AlphaFoldDB" id="A0A0M0JIV5"/>
<comment type="subcellular location">
    <subcellularLocation>
        <location evidence="1">Plastid</location>
        <location evidence="1">Chloroplast</location>
    </subcellularLocation>
</comment>
<keyword evidence="2" id="KW-0150">Chloroplast</keyword>
<feature type="compositionally biased region" description="Acidic residues" evidence="4">
    <location>
        <begin position="317"/>
        <end position="327"/>
    </location>
</feature>
<name>A0A0M0JIV5_9EUKA</name>
<accession>A0A0M0JIV5</accession>
<feature type="compositionally biased region" description="Low complexity" evidence="4">
    <location>
        <begin position="282"/>
        <end position="299"/>
    </location>
</feature>
<evidence type="ECO:0000256" key="1">
    <source>
        <dbReference type="ARBA" id="ARBA00004229"/>
    </source>
</evidence>
<evidence type="ECO:0000256" key="2">
    <source>
        <dbReference type="ARBA" id="ARBA00022528"/>
    </source>
</evidence>
<keyword evidence="6" id="KW-1185">Reference proteome</keyword>
<dbReference type="EMBL" id="JWZX01002884">
    <property type="protein sequence ID" value="KOO26168.1"/>
    <property type="molecule type" value="Genomic_DNA"/>
</dbReference>
<feature type="region of interest" description="Disordered" evidence="4">
    <location>
        <begin position="259"/>
        <end position="327"/>
    </location>
</feature>
<reference evidence="6" key="1">
    <citation type="journal article" date="2015" name="PLoS Genet.">
        <title>Genome Sequence and Transcriptome Analyses of Chrysochromulina tobin: Metabolic Tools for Enhanced Algal Fitness in the Prominent Order Prymnesiales (Haptophyceae).</title>
        <authorList>
            <person name="Hovde B.T."/>
            <person name="Deodato C.R."/>
            <person name="Hunsperger H.M."/>
            <person name="Ryken S.A."/>
            <person name="Yost W."/>
            <person name="Jha R.K."/>
            <person name="Patterson J."/>
            <person name="Monnat R.J. Jr."/>
            <person name="Barlow S.B."/>
            <person name="Starkenburg S.R."/>
            <person name="Cattolico R.A."/>
        </authorList>
    </citation>
    <scope>NUCLEOTIDE SEQUENCE</scope>
    <source>
        <strain evidence="6">CCMP291</strain>
    </source>
</reference>
<evidence type="ECO:0000256" key="4">
    <source>
        <dbReference type="SAM" id="MobiDB-lite"/>
    </source>
</evidence>
<dbReference type="GO" id="GO:0009507">
    <property type="term" value="C:chloroplast"/>
    <property type="evidence" value="ECO:0007669"/>
    <property type="project" value="UniProtKB-SubCell"/>
</dbReference>
<dbReference type="Proteomes" id="UP000037460">
    <property type="component" value="Unassembled WGS sequence"/>
</dbReference>
<keyword evidence="3" id="KW-0934">Plastid</keyword>
<dbReference type="Pfam" id="PF04278">
    <property type="entry name" value="Tic22"/>
    <property type="match status" value="1"/>
</dbReference>
<feature type="compositionally biased region" description="Acidic residues" evidence="4">
    <location>
        <begin position="300"/>
        <end position="309"/>
    </location>
</feature>
<proteinExistence type="predicted"/>
<evidence type="ECO:0000313" key="5">
    <source>
        <dbReference type="EMBL" id="KOO26168.1"/>
    </source>
</evidence>
<organism evidence="5 6">
    <name type="scientific">Chrysochromulina tobinii</name>
    <dbReference type="NCBI Taxonomy" id="1460289"/>
    <lineage>
        <taxon>Eukaryota</taxon>
        <taxon>Haptista</taxon>
        <taxon>Haptophyta</taxon>
        <taxon>Prymnesiophyceae</taxon>
        <taxon>Prymnesiales</taxon>
        <taxon>Chrysochromulinaceae</taxon>
        <taxon>Chrysochromulina</taxon>
    </lineage>
</organism>
<dbReference type="PANTHER" id="PTHR33926:SF4">
    <property type="entry name" value="PROTEIN TIC 22, CHLOROPLASTIC"/>
    <property type="match status" value="1"/>
</dbReference>
<gene>
    <name evidence="5" type="ORF">Ctob_004010</name>
</gene>
<evidence type="ECO:0000256" key="3">
    <source>
        <dbReference type="ARBA" id="ARBA00022640"/>
    </source>
</evidence>
<comment type="caution">
    <text evidence="5">The sequence shown here is derived from an EMBL/GenBank/DDBJ whole genome shotgun (WGS) entry which is preliminary data.</text>
</comment>
<dbReference type="InterPro" id="IPR007378">
    <property type="entry name" value="Tic22-like"/>
</dbReference>
<sequence>MMAGAGSANAEAEPASQPIRNAAQADLGDGEQFTLTPEKLSAIAELNSKLKAIAPLLASVPVFTAAVGNGTSPLTVPTEDGQKLCYFFTERVDAEAFLSAVQENTKLELKATIIGVSLADIIAAYTTPEAQAARETFVIIPTMAEVAAARHIMRASGKAEAEQPALGPGSGLVPVFWCEALAVQTASGKQRKVLFLRLQDLRQMWEGLTDARKEQGEVDAMPEGPTVQVSDLQTMADLLVASNKTDDVMFLPSSNALKNARASQARPRGGGSAGPSDGPTGATGADESAAAADAAAVDDAGADASDDGASEIGVDGFEGDEEDGATL</sequence>
<protein>
    <submittedName>
        <fullName evidence="5">Tic22-like family</fullName>
    </submittedName>
</protein>
<dbReference type="GO" id="GO:0015031">
    <property type="term" value="P:protein transport"/>
    <property type="evidence" value="ECO:0007669"/>
    <property type="project" value="InterPro"/>
</dbReference>
<evidence type="ECO:0000313" key="6">
    <source>
        <dbReference type="Proteomes" id="UP000037460"/>
    </source>
</evidence>
<dbReference type="Gene3D" id="3.40.1350.100">
    <property type="match status" value="1"/>
</dbReference>